<feature type="transmembrane region" description="Helical" evidence="2">
    <location>
        <begin position="305"/>
        <end position="326"/>
    </location>
</feature>
<evidence type="ECO:0000313" key="4">
    <source>
        <dbReference type="Proteomes" id="UP000243515"/>
    </source>
</evidence>
<evidence type="ECO:0000313" key="3">
    <source>
        <dbReference type="EMBL" id="OXV07155.1"/>
    </source>
</evidence>
<accession>A0A232LSN5</accession>
<dbReference type="PANTHER" id="PTHR42058">
    <property type="entry name" value="G_PROTEIN_RECEP_F2_4 DOMAIN-CONTAINING PROTEIN"/>
    <property type="match status" value="1"/>
</dbReference>
<organism evidence="3 4">
    <name type="scientific">Elaphomyces granulatus</name>
    <dbReference type="NCBI Taxonomy" id="519963"/>
    <lineage>
        <taxon>Eukaryota</taxon>
        <taxon>Fungi</taxon>
        <taxon>Dikarya</taxon>
        <taxon>Ascomycota</taxon>
        <taxon>Pezizomycotina</taxon>
        <taxon>Eurotiomycetes</taxon>
        <taxon>Eurotiomycetidae</taxon>
        <taxon>Eurotiales</taxon>
        <taxon>Elaphomycetaceae</taxon>
        <taxon>Elaphomyces</taxon>
    </lineage>
</organism>
<dbReference type="InterPro" id="IPR053247">
    <property type="entry name" value="GPCR_GPR1/git3-like"/>
</dbReference>
<reference evidence="3 4" key="1">
    <citation type="journal article" date="2015" name="Environ. Microbiol.">
        <title>Metagenome sequence of Elaphomyces granulatus from sporocarp tissue reveals Ascomycota ectomycorrhizal fingerprints of genome expansion and a Proteobacteria-rich microbiome.</title>
        <authorList>
            <person name="Quandt C.A."/>
            <person name="Kohler A."/>
            <person name="Hesse C.N."/>
            <person name="Sharpton T.J."/>
            <person name="Martin F."/>
            <person name="Spatafora J.W."/>
        </authorList>
    </citation>
    <scope>NUCLEOTIDE SEQUENCE [LARGE SCALE GENOMIC DNA]</scope>
    <source>
        <strain evidence="3 4">OSC145934</strain>
    </source>
</reference>
<dbReference type="EMBL" id="NPHW01005049">
    <property type="protein sequence ID" value="OXV07155.1"/>
    <property type="molecule type" value="Genomic_DNA"/>
</dbReference>
<gene>
    <name evidence="3" type="ORF">Egran_05079</name>
</gene>
<keyword evidence="2" id="KW-0812">Transmembrane</keyword>
<feature type="transmembrane region" description="Helical" evidence="2">
    <location>
        <begin position="191"/>
        <end position="210"/>
    </location>
</feature>
<protein>
    <recommendedName>
        <fullName evidence="5">G-protein coupled receptors family 2 profile 2 domain-containing protein</fullName>
    </recommendedName>
</protein>
<feature type="compositionally biased region" description="Polar residues" evidence="1">
    <location>
        <begin position="504"/>
        <end position="516"/>
    </location>
</feature>
<comment type="caution">
    <text evidence="3">The sequence shown here is derived from an EMBL/GenBank/DDBJ whole genome shotgun (WGS) entry which is preliminary data.</text>
</comment>
<keyword evidence="4" id="KW-1185">Reference proteome</keyword>
<dbReference type="AlphaFoldDB" id="A0A232LSN5"/>
<keyword evidence="2" id="KW-0472">Membrane</keyword>
<dbReference type="PANTHER" id="PTHR42058:SF1">
    <property type="entry name" value="G-PROTEIN COUPLED RECEPTORS FAMILY 2 PROFILE 2 DOMAIN-CONTAINING PROTEIN"/>
    <property type="match status" value="1"/>
</dbReference>
<feature type="transmembrane region" description="Helical" evidence="2">
    <location>
        <begin position="129"/>
        <end position="153"/>
    </location>
</feature>
<feature type="region of interest" description="Disordered" evidence="1">
    <location>
        <begin position="486"/>
        <end position="516"/>
    </location>
</feature>
<feature type="transmembrane region" description="Helical" evidence="2">
    <location>
        <begin position="371"/>
        <end position="392"/>
    </location>
</feature>
<evidence type="ECO:0008006" key="5">
    <source>
        <dbReference type="Google" id="ProtNLM"/>
    </source>
</evidence>
<proteinExistence type="predicted"/>
<feature type="transmembrane region" description="Helical" evidence="2">
    <location>
        <begin position="60"/>
        <end position="82"/>
    </location>
</feature>
<dbReference type="Proteomes" id="UP000243515">
    <property type="component" value="Unassembled WGS sequence"/>
</dbReference>
<keyword evidence="2" id="KW-1133">Transmembrane helix</keyword>
<dbReference type="OrthoDB" id="26203at2759"/>
<evidence type="ECO:0000256" key="1">
    <source>
        <dbReference type="SAM" id="MobiDB-lite"/>
    </source>
</evidence>
<feature type="transmembrane region" description="Helical" evidence="2">
    <location>
        <begin position="235"/>
        <end position="258"/>
    </location>
</feature>
<name>A0A232LSN5_9EURO</name>
<feature type="region of interest" description="Disordered" evidence="1">
    <location>
        <begin position="440"/>
        <end position="472"/>
    </location>
</feature>
<evidence type="ECO:0000256" key="2">
    <source>
        <dbReference type="SAM" id="Phobius"/>
    </source>
</evidence>
<feature type="transmembrane region" description="Helical" evidence="2">
    <location>
        <begin position="91"/>
        <end position="109"/>
    </location>
</feature>
<dbReference type="Gene3D" id="1.20.1070.10">
    <property type="entry name" value="Rhodopsin 7-helix transmembrane proteins"/>
    <property type="match status" value="1"/>
</dbReference>
<sequence length="516" mass="57148">MATNLNGNCPFPFMQEDLFATRGGYIGGRFCANKGNTSCCFPCPLTDWRYEDALKEKTSAASWLSVGLFPLSIFLLLSYLVLSEKWTHRHYINICLTLSMCCIQIAFIIPLGTRPDQCYNEITPNDMTSSLSCAFTGSLLLFGGLAVTTWSTFTFGIRVHNFHVDHSPLGLCRTIALHLQVCWEVTIGPKFMWTALLCGWGIPSISLAFLQKFTGVSFRFGEVCHINSIHSLQDYWIPVAVIASAALVLQFITLGYCIHVYIKSLCDDNPTTTTTSGLPSVSGSLHAPTPRRAYKRARRAIRLQWRSITLVLTLLTHVVFFAVIFIRMNAALVNSPENLAKATPWIDCLVLHQGNKQACLSATQDLGPNEASLIATLLLLPLTGVWSFVFIIRSSMLMGWVDLFKRIFVHRDEFVSADARPEFPDVRTYYEMLDASRQNAGKCPDPLVTAGRSPTPTPASPSTLQSLDGKGADTVNCFGGDAKYLSPKLSFSSPRPPSSTPLSNNRQWDHTTSFAR</sequence>